<sequence length="54" mass="5860">MKTQIKRYKVPNGEVQLAVSEIGQGQTLLFFNGGGATQVAWKRIIGELRGSIGL</sequence>
<dbReference type="EMBL" id="BNJF01000001">
    <property type="protein sequence ID" value="GHO42139.1"/>
    <property type="molecule type" value="Genomic_DNA"/>
</dbReference>
<reference evidence="1" key="1">
    <citation type="submission" date="2020-10" db="EMBL/GenBank/DDBJ databases">
        <title>Taxonomic study of unclassified bacteria belonging to the class Ktedonobacteria.</title>
        <authorList>
            <person name="Yabe S."/>
            <person name="Wang C.M."/>
            <person name="Zheng Y."/>
            <person name="Sakai Y."/>
            <person name="Cavaletti L."/>
            <person name="Monciardini P."/>
            <person name="Donadio S."/>
        </authorList>
    </citation>
    <scope>NUCLEOTIDE SEQUENCE</scope>
    <source>
        <strain evidence="1">SOSP1-1</strain>
    </source>
</reference>
<comment type="caution">
    <text evidence="1">The sequence shown here is derived from an EMBL/GenBank/DDBJ whole genome shotgun (WGS) entry which is preliminary data.</text>
</comment>
<dbReference type="Proteomes" id="UP000612362">
    <property type="component" value="Unassembled WGS sequence"/>
</dbReference>
<dbReference type="SUPFAM" id="SSF53474">
    <property type="entry name" value="alpha/beta-Hydrolases"/>
    <property type="match status" value="1"/>
</dbReference>
<name>A0A8J3HY67_9CHLR</name>
<evidence type="ECO:0000313" key="1">
    <source>
        <dbReference type="EMBL" id="GHO42139.1"/>
    </source>
</evidence>
<evidence type="ECO:0008006" key="3">
    <source>
        <dbReference type="Google" id="ProtNLM"/>
    </source>
</evidence>
<proteinExistence type="predicted"/>
<keyword evidence="2" id="KW-1185">Reference proteome</keyword>
<protein>
    <recommendedName>
        <fullName evidence="3">Alpha/beta hydrolase</fullName>
    </recommendedName>
</protein>
<dbReference type="InterPro" id="IPR029058">
    <property type="entry name" value="AB_hydrolase_fold"/>
</dbReference>
<gene>
    <name evidence="1" type="ORF">KSX_03020</name>
</gene>
<organism evidence="1 2">
    <name type="scientific">Ktedonospora formicarum</name>
    <dbReference type="NCBI Taxonomy" id="2778364"/>
    <lineage>
        <taxon>Bacteria</taxon>
        <taxon>Bacillati</taxon>
        <taxon>Chloroflexota</taxon>
        <taxon>Ktedonobacteria</taxon>
        <taxon>Ktedonobacterales</taxon>
        <taxon>Ktedonobacteraceae</taxon>
        <taxon>Ktedonospora</taxon>
    </lineage>
</organism>
<accession>A0A8J3HY67</accession>
<dbReference type="AlphaFoldDB" id="A0A8J3HY67"/>
<evidence type="ECO:0000313" key="2">
    <source>
        <dbReference type="Proteomes" id="UP000612362"/>
    </source>
</evidence>
<dbReference type="RefSeq" id="WP_220191719.1">
    <property type="nucleotide sequence ID" value="NZ_BNJF01000001.1"/>
</dbReference>